<protein>
    <recommendedName>
        <fullName evidence="4">Cytochrome c domain-containing protein</fullName>
    </recommendedName>
</protein>
<dbReference type="Proteomes" id="UP000064967">
    <property type="component" value="Chromosome"/>
</dbReference>
<dbReference type="AlphaFoldDB" id="A0A0K1PMV4"/>
<dbReference type="OrthoDB" id="338827at2"/>
<evidence type="ECO:0008006" key="4">
    <source>
        <dbReference type="Google" id="ProtNLM"/>
    </source>
</evidence>
<sequence length="354" mass="37681">MTPGPRTVGLGAILAASLCMSVSCSSSSSSSTTSEDQPDPACVEPDAGLPTDVFCTGLYRGRSSTQYASNVMPYQPGVTLWSDGAEKRRYLYLPPSSTIDTSNLDAWKFPVGTKAWKEFRVDGVLVETRLFWKRETKWEAGTYVWDATGANATLNTNPKGIILASGYEIPTTKDCDKCHHGGSDRLLGVEAVALALPTAQGATLTELAQRGALSHPPATTTVSLPEDATGKAAAALGYVHANCGMPCHSARGLGEETQLVLRVRAGELWPTTGVPSSVATTDIFLATVGQEPTTASVAQQFPGARRITPGAHDKSLVWLVSHLRGNYQMPPLVSHRIDDVGTQLLADWIDALPR</sequence>
<keyword evidence="1" id="KW-0732">Signal</keyword>
<feature type="chain" id="PRO_5005465977" description="Cytochrome c domain-containing protein" evidence="1">
    <location>
        <begin position="26"/>
        <end position="354"/>
    </location>
</feature>
<name>A0A0K1PMV4_9BACT</name>
<evidence type="ECO:0000313" key="2">
    <source>
        <dbReference type="EMBL" id="AKU94870.1"/>
    </source>
</evidence>
<gene>
    <name evidence="2" type="ORF">AKJ09_01534</name>
</gene>
<dbReference type="KEGG" id="llu:AKJ09_01534"/>
<keyword evidence="3" id="KW-1185">Reference proteome</keyword>
<organism evidence="2 3">
    <name type="scientific">Labilithrix luteola</name>
    <dbReference type="NCBI Taxonomy" id="1391654"/>
    <lineage>
        <taxon>Bacteria</taxon>
        <taxon>Pseudomonadati</taxon>
        <taxon>Myxococcota</taxon>
        <taxon>Polyangia</taxon>
        <taxon>Polyangiales</taxon>
        <taxon>Labilitrichaceae</taxon>
        <taxon>Labilithrix</taxon>
    </lineage>
</organism>
<reference evidence="2 3" key="1">
    <citation type="submission" date="2015-08" db="EMBL/GenBank/DDBJ databases">
        <authorList>
            <person name="Babu N.S."/>
            <person name="Beckwith C.J."/>
            <person name="Beseler K.G."/>
            <person name="Brison A."/>
            <person name="Carone J.V."/>
            <person name="Caskin T.P."/>
            <person name="Diamond M."/>
            <person name="Durham M.E."/>
            <person name="Foxe J.M."/>
            <person name="Go M."/>
            <person name="Henderson B.A."/>
            <person name="Jones I.B."/>
            <person name="McGettigan J.A."/>
            <person name="Micheletti S.J."/>
            <person name="Nasrallah M.E."/>
            <person name="Ortiz D."/>
            <person name="Piller C.R."/>
            <person name="Privatt S.R."/>
            <person name="Schneider S.L."/>
            <person name="Sharp S."/>
            <person name="Smith T.C."/>
            <person name="Stanton J.D."/>
            <person name="Ullery H.E."/>
            <person name="Wilson R.J."/>
            <person name="Serrano M.G."/>
            <person name="Buck G."/>
            <person name="Lee V."/>
            <person name="Wang Y."/>
            <person name="Carvalho R."/>
            <person name="Voegtly L."/>
            <person name="Shi R."/>
            <person name="Duckworth R."/>
            <person name="Johnson A."/>
            <person name="Loviza R."/>
            <person name="Walstead R."/>
            <person name="Shah Z."/>
            <person name="Kiflezghi M."/>
            <person name="Wade K."/>
            <person name="Ball S.L."/>
            <person name="Bradley K.W."/>
            <person name="Asai D.J."/>
            <person name="Bowman C.A."/>
            <person name="Russell D.A."/>
            <person name="Pope W.H."/>
            <person name="Jacobs-Sera D."/>
            <person name="Hendrix R.W."/>
            <person name="Hatfull G.F."/>
        </authorList>
    </citation>
    <scope>NUCLEOTIDE SEQUENCE [LARGE SCALE GENOMIC DNA]</scope>
    <source>
        <strain evidence="2 3">DSM 27648</strain>
    </source>
</reference>
<evidence type="ECO:0000313" key="3">
    <source>
        <dbReference type="Proteomes" id="UP000064967"/>
    </source>
</evidence>
<evidence type="ECO:0000256" key="1">
    <source>
        <dbReference type="SAM" id="SignalP"/>
    </source>
</evidence>
<dbReference type="PROSITE" id="PS51257">
    <property type="entry name" value="PROKAR_LIPOPROTEIN"/>
    <property type="match status" value="1"/>
</dbReference>
<feature type="signal peptide" evidence="1">
    <location>
        <begin position="1"/>
        <end position="25"/>
    </location>
</feature>
<accession>A0A0K1PMV4</accession>
<dbReference type="RefSeq" id="WP_146646408.1">
    <property type="nucleotide sequence ID" value="NZ_CP012333.1"/>
</dbReference>
<proteinExistence type="predicted"/>
<dbReference type="EMBL" id="CP012333">
    <property type="protein sequence ID" value="AKU94870.1"/>
    <property type="molecule type" value="Genomic_DNA"/>
</dbReference>
<dbReference type="STRING" id="1391654.AKJ09_01534"/>